<sequence length="174" mass="18310">MSSTGSSRGNPSMGDIVRSVAVLGALVLALWGFGQLFTKTPDSNVKPIDYVSTVRSARPAAEFALLAPATLPKGWVATSAQFTPTTWHLGVVTDDEEYVGLEQRTGDAKQLVATYAKDSTAAGEVTIDGETWNLREGPDGEVTFVRTESGLTTLVTGEAPRAEVEAYVASLSAS</sequence>
<organism evidence="2 3">
    <name type="scientific">Aeromicrobium panaciterrae</name>
    <dbReference type="NCBI Taxonomy" id="363861"/>
    <lineage>
        <taxon>Bacteria</taxon>
        <taxon>Bacillati</taxon>
        <taxon>Actinomycetota</taxon>
        <taxon>Actinomycetes</taxon>
        <taxon>Propionibacteriales</taxon>
        <taxon>Nocardioidaceae</taxon>
        <taxon>Aeromicrobium</taxon>
    </lineage>
</organism>
<proteinExistence type="predicted"/>
<dbReference type="Proteomes" id="UP001257739">
    <property type="component" value="Unassembled WGS sequence"/>
</dbReference>
<dbReference type="EMBL" id="JAVDWH010000001">
    <property type="protein sequence ID" value="MDR7086161.1"/>
    <property type="molecule type" value="Genomic_DNA"/>
</dbReference>
<name>A0ABU1ULW3_9ACTN</name>
<keyword evidence="1" id="KW-0472">Membrane</keyword>
<evidence type="ECO:0008006" key="4">
    <source>
        <dbReference type="Google" id="ProtNLM"/>
    </source>
</evidence>
<evidence type="ECO:0000313" key="3">
    <source>
        <dbReference type="Proteomes" id="UP001257739"/>
    </source>
</evidence>
<keyword evidence="1" id="KW-1133">Transmembrane helix</keyword>
<dbReference type="RefSeq" id="WP_309967470.1">
    <property type="nucleotide sequence ID" value="NZ_JAVDWH010000001.1"/>
</dbReference>
<dbReference type="Pfam" id="PF14030">
    <property type="entry name" value="DUF4245"/>
    <property type="match status" value="1"/>
</dbReference>
<keyword evidence="3" id="KW-1185">Reference proteome</keyword>
<accession>A0ABU1ULW3</accession>
<gene>
    <name evidence="2" type="ORF">J2X11_001000</name>
</gene>
<feature type="transmembrane region" description="Helical" evidence="1">
    <location>
        <begin position="16"/>
        <end position="37"/>
    </location>
</feature>
<evidence type="ECO:0000313" key="2">
    <source>
        <dbReference type="EMBL" id="MDR7086161.1"/>
    </source>
</evidence>
<keyword evidence="1" id="KW-0812">Transmembrane</keyword>
<comment type="caution">
    <text evidence="2">The sequence shown here is derived from an EMBL/GenBank/DDBJ whole genome shotgun (WGS) entry which is preliminary data.</text>
</comment>
<reference evidence="2 3" key="1">
    <citation type="submission" date="2023-07" db="EMBL/GenBank/DDBJ databases">
        <title>Sorghum-associated microbial communities from plants grown in Nebraska, USA.</title>
        <authorList>
            <person name="Schachtman D."/>
        </authorList>
    </citation>
    <scope>NUCLEOTIDE SEQUENCE [LARGE SCALE GENOMIC DNA]</scope>
    <source>
        <strain evidence="2 3">BE248</strain>
    </source>
</reference>
<evidence type="ECO:0000256" key="1">
    <source>
        <dbReference type="SAM" id="Phobius"/>
    </source>
</evidence>
<dbReference type="InterPro" id="IPR025339">
    <property type="entry name" value="DUF4245"/>
</dbReference>
<protein>
    <recommendedName>
        <fullName evidence="4">DUF4245 domain-containing protein</fullName>
    </recommendedName>
</protein>